<dbReference type="AlphaFoldDB" id="A0AA48HJY8"/>
<accession>A0AA48HJY8</accession>
<evidence type="ECO:0000313" key="2">
    <source>
        <dbReference type="EMBL" id="BDW93075.1"/>
    </source>
</evidence>
<protein>
    <submittedName>
        <fullName evidence="2">Uncharacterized protein</fullName>
    </submittedName>
</protein>
<keyword evidence="3" id="KW-1185">Reference proteome</keyword>
<gene>
    <name evidence="2" type="ORF">MACH07_19070</name>
</gene>
<name>A0AA48HJY8_9FLAO</name>
<evidence type="ECO:0000313" key="3">
    <source>
        <dbReference type="Proteomes" id="UP001330184"/>
    </source>
</evidence>
<dbReference type="EMBL" id="AP027268">
    <property type="protein sequence ID" value="BDW93075.1"/>
    <property type="molecule type" value="Genomic_DNA"/>
</dbReference>
<feature type="region of interest" description="Disordered" evidence="1">
    <location>
        <begin position="68"/>
        <end position="92"/>
    </location>
</feature>
<evidence type="ECO:0000256" key="1">
    <source>
        <dbReference type="SAM" id="MobiDB-lite"/>
    </source>
</evidence>
<dbReference type="Proteomes" id="UP001330184">
    <property type="component" value="Chromosome"/>
</dbReference>
<proteinExistence type="predicted"/>
<sequence>MKDKIMARSILYIVFCFLGILVGRAQSTSDKELVVLQAPSDKFVSITLQTHKGLLRFGALNMYRGQATGQRQGIRGGRPVRGAGDPNGMQKSKTVASGMNNFALLVSLKYLQPFMKDLDRERLTTMTSNMSEKDANSAFLQRFLRRRVAPDLCLAEECKNAGQGKNEFEILRNYTSFVDNCLDPLLDWSKTVMKNDELVVYHVSILNIGGTYDFDKKGYTVYHLLKLNNIFPMKQGILNKVEFEPVKPFELALRNAVDKRMAIKFLLQIDEQMAEQFQKEGIRHLYAVKKIKVKWANKPMGAASDPLEFTYSHENADLEIYTDEALTQHFKTLSLADLTH</sequence>
<reference evidence="2 3" key="1">
    <citation type="submission" date="2023-01" db="EMBL/GenBank/DDBJ databases">
        <title>Complete genome sequence of Muricauda aquimarina strain IFOP_LL357.</title>
        <authorList>
            <person name="Gajardo G."/>
            <person name="Ueki S."/>
            <person name="Maruyama F."/>
        </authorList>
    </citation>
    <scope>NUCLEOTIDE SEQUENCE [LARGE SCALE GENOMIC DNA]</scope>
    <source>
        <strain evidence="2 3">IFOP_LL357</strain>
    </source>
</reference>
<organism evidence="2 3">
    <name type="scientific">Flagellimonas marinaquae</name>
    <dbReference type="NCBI Taxonomy" id="254955"/>
    <lineage>
        <taxon>Bacteria</taxon>
        <taxon>Pseudomonadati</taxon>
        <taxon>Bacteroidota</taxon>
        <taxon>Flavobacteriia</taxon>
        <taxon>Flavobacteriales</taxon>
        <taxon>Flavobacteriaceae</taxon>
        <taxon>Flagellimonas</taxon>
    </lineage>
</organism>